<comment type="caution">
    <text evidence="1">The sequence shown here is derived from an EMBL/GenBank/DDBJ whole genome shotgun (WGS) entry which is preliminary data.</text>
</comment>
<proteinExistence type="predicted"/>
<dbReference type="AlphaFoldDB" id="A0A150XAW1"/>
<dbReference type="RefSeq" id="WP_068219780.1">
    <property type="nucleotide sequence ID" value="NZ_CP139724.1"/>
</dbReference>
<sequence length="165" mass="19124">MWRYTLILIFLTTFSVHGQTIEAEKFKFGDLGFRSSKEEIVKVFGEPKRISEPNYECGFLSSSEQGKTFYLLDYKKIQFVGNEKDGYVIDKFNLTYGMSFTYDGVKLDMDSDLDKLIEVFGMELFGSFHDSSTDSKLIRFQDSDDGIIFYLKDGRLSKLSYWSPC</sequence>
<protein>
    <submittedName>
        <fullName evidence="1">Uncharacterized protein</fullName>
    </submittedName>
</protein>
<evidence type="ECO:0000313" key="1">
    <source>
        <dbReference type="EMBL" id="KYG75826.1"/>
    </source>
</evidence>
<name>A0A150XAW1_9BACT</name>
<dbReference type="Proteomes" id="UP000075606">
    <property type="component" value="Unassembled WGS sequence"/>
</dbReference>
<reference evidence="1 2" key="1">
    <citation type="submission" date="2016-01" db="EMBL/GenBank/DDBJ databases">
        <title>Genome sequencing of Roseivirga spongicola UST030701-084.</title>
        <authorList>
            <person name="Selvaratnam C."/>
            <person name="Thevarajoo S."/>
            <person name="Goh K.M."/>
            <person name="Ee R."/>
            <person name="Chan K.-G."/>
            <person name="Chong C.S."/>
        </authorList>
    </citation>
    <scope>NUCLEOTIDE SEQUENCE [LARGE SCALE GENOMIC DNA]</scope>
    <source>
        <strain evidence="1 2">UST030701-084</strain>
    </source>
</reference>
<dbReference type="OrthoDB" id="979427at2"/>
<dbReference type="STRING" id="333140.AWW68_08325"/>
<dbReference type="EMBL" id="LRPC01000012">
    <property type="protein sequence ID" value="KYG75826.1"/>
    <property type="molecule type" value="Genomic_DNA"/>
</dbReference>
<gene>
    <name evidence="1" type="ORF">AWW68_08325</name>
</gene>
<keyword evidence="2" id="KW-1185">Reference proteome</keyword>
<evidence type="ECO:0000313" key="2">
    <source>
        <dbReference type="Proteomes" id="UP000075606"/>
    </source>
</evidence>
<organism evidence="1 2">
    <name type="scientific">Roseivirga spongicola</name>
    <dbReference type="NCBI Taxonomy" id="333140"/>
    <lineage>
        <taxon>Bacteria</taxon>
        <taxon>Pseudomonadati</taxon>
        <taxon>Bacteroidota</taxon>
        <taxon>Cytophagia</taxon>
        <taxon>Cytophagales</taxon>
        <taxon>Roseivirgaceae</taxon>
        <taxon>Roseivirga</taxon>
    </lineage>
</organism>
<accession>A0A150XAW1</accession>